<dbReference type="PANTHER" id="PTHR37984:SF5">
    <property type="entry name" value="PROTEIN NYNRIN-LIKE"/>
    <property type="match status" value="1"/>
</dbReference>
<accession>A0A922CJA3</accession>
<dbReference type="Proteomes" id="UP000791440">
    <property type="component" value="Unassembled WGS sequence"/>
</dbReference>
<dbReference type="Gene3D" id="3.30.420.10">
    <property type="entry name" value="Ribonuclease H-like superfamily/Ribonuclease H"/>
    <property type="match status" value="1"/>
</dbReference>
<evidence type="ECO:0000313" key="3">
    <source>
        <dbReference type="Proteomes" id="UP000791440"/>
    </source>
</evidence>
<evidence type="ECO:0000313" key="2">
    <source>
        <dbReference type="EMBL" id="KAG6448146.1"/>
    </source>
</evidence>
<dbReference type="Pfam" id="PF00665">
    <property type="entry name" value="rve"/>
    <property type="match status" value="1"/>
</dbReference>
<organism evidence="2 3">
    <name type="scientific">Manduca sexta</name>
    <name type="common">Tobacco hawkmoth</name>
    <name type="synonym">Tobacco hornworm</name>
    <dbReference type="NCBI Taxonomy" id="7130"/>
    <lineage>
        <taxon>Eukaryota</taxon>
        <taxon>Metazoa</taxon>
        <taxon>Ecdysozoa</taxon>
        <taxon>Arthropoda</taxon>
        <taxon>Hexapoda</taxon>
        <taxon>Insecta</taxon>
        <taxon>Pterygota</taxon>
        <taxon>Neoptera</taxon>
        <taxon>Endopterygota</taxon>
        <taxon>Lepidoptera</taxon>
        <taxon>Glossata</taxon>
        <taxon>Ditrysia</taxon>
        <taxon>Bombycoidea</taxon>
        <taxon>Sphingidae</taxon>
        <taxon>Sphinginae</taxon>
        <taxon>Sphingini</taxon>
        <taxon>Manduca</taxon>
    </lineage>
</organism>
<sequence>MSYIGNLSNFDHKTGEWQIFKGKLTQFLKINEVKEENKSGILLTYLTDETYRLLRNLAYPKELDSLKFLDLILLLDSHFKPKQCSFADKAKFFGANRNPGESLGEWVARIRGLASYCEFGTALETNLRDRFVLGLGSGPERDKLFEQNASTLTLARAIELAEQAACAKEAKVMMGTSETVPNKEEPIYKVKIHQQHGRGETRPTGATGAIGTISANSSRCSVCGLKNHPREPPAPWPAAVRAWQRLHIDYMTIGQKVYLVLVDAYSKWLDCIYMRNGTSTSALIDTLKAFFSNFGLPESLVSDNDVKINSAEFKQFCNFNGIQYITTPIYHPPSNGLAENSVRNCKKMLKCIIKENVPTHQTQQKLLQYLFCYRNTVHCTTGQTPAQLVFGRKLRSRLDLILPTDPNNIGQTIVMPGKRCFEIGTMVWTRWYSARNETWKLGIIKEKIGNRMYKILIYELNVNCIRHVDQIMRYKGKNRQLEDMPNVSHQVPSLPSVPTLDKLPIVAQPLPPVSQSSVTVSEAEPNDMLLPPNTERNVDENATGHFVGGVDESRIDRSPVCDTSTNVCRDVADTDVPVPSLTPTRQKRNRKIVDYKKFF</sequence>
<dbReference type="EMBL" id="JH668353">
    <property type="protein sequence ID" value="KAG6448146.1"/>
    <property type="molecule type" value="Genomic_DNA"/>
</dbReference>
<dbReference type="GO" id="GO:0015074">
    <property type="term" value="P:DNA integration"/>
    <property type="evidence" value="ECO:0007669"/>
    <property type="project" value="InterPro"/>
</dbReference>
<keyword evidence="3" id="KW-1185">Reference proteome</keyword>
<reference evidence="2" key="2">
    <citation type="submission" date="2020-12" db="EMBL/GenBank/DDBJ databases">
        <authorList>
            <person name="Kanost M."/>
        </authorList>
    </citation>
    <scope>NUCLEOTIDE SEQUENCE</scope>
</reference>
<name>A0A922CJA3_MANSE</name>
<dbReference type="InterPro" id="IPR012337">
    <property type="entry name" value="RNaseH-like_sf"/>
</dbReference>
<proteinExistence type="predicted"/>
<protein>
    <recommendedName>
        <fullName evidence="1">Integrase catalytic domain-containing protein</fullName>
    </recommendedName>
</protein>
<gene>
    <name evidence="2" type="ORF">O3G_MSEX005332</name>
</gene>
<comment type="caution">
    <text evidence="2">The sequence shown here is derived from an EMBL/GenBank/DDBJ whole genome shotgun (WGS) entry which is preliminary data.</text>
</comment>
<evidence type="ECO:0000259" key="1">
    <source>
        <dbReference type="PROSITE" id="PS50994"/>
    </source>
</evidence>
<dbReference type="AlphaFoldDB" id="A0A922CJA3"/>
<dbReference type="PANTHER" id="PTHR37984">
    <property type="entry name" value="PROTEIN CBG26694"/>
    <property type="match status" value="1"/>
</dbReference>
<dbReference type="InterPro" id="IPR001584">
    <property type="entry name" value="Integrase_cat-core"/>
</dbReference>
<dbReference type="InterPro" id="IPR036397">
    <property type="entry name" value="RNaseH_sf"/>
</dbReference>
<feature type="domain" description="Integrase catalytic" evidence="1">
    <location>
        <begin position="231"/>
        <end position="393"/>
    </location>
</feature>
<reference evidence="2" key="1">
    <citation type="journal article" date="2016" name="Insect Biochem. Mol. Biol.">
        <title>Multifaceted biological insights from a draft genome sequence of the tobacco hornworm moth, Manduca sexta.</title>
        <authorList>
            <person name="Kanost M.R."/>
            <person name="Arrese E.L."/>
            <person name="Cao X."/>
            <person name="Chen Y.R."/>
            <person name="Chellapilla S."/>
            <person name="Goldsmith M.R."/>
            <person name="Grosse-Wilde E."/>
            <person name="Heckel D.G."/>
            <person name="Herndon N."/>
            <person name="Jiang H."/>
            <person name="Papanicolaou A."/>
            <person name="Qu J."/>
            <person name="Soulages J.L."/>
            <person name="Vogel H."/>
            <person name="Walters J."/>
            <person name="Waterhouse R.M."/>
            <person name="Ahn S.J."/>
            <person name="Almeida F.C."/>
            <person name="An C."/>
            <person name="Aqrawi P."/>
            <person name="Bretschneider A."/>
            <person name="Bryant W.B."/>
            <person name="Bucks S."/>
            <person name="Chao H."/>
            <person name="Chevignon G."/>
            <person name="Christen J.M."/>
            <person name="Clarke D.F."/>
            <person name="Dittmer N.T."/>
            <person name="Ferguson L.C.F."/>
            <person name="Garavelou S."/>
            <person name="Gordon K.H.J."/>
            <person name="Gunaratna R.T."/>
            <person name="Han Y."/>
            <person name="Hauser F."/>
            <person name="He Y."/>
            <person name="Heidel-Fischer H."/>
            <person name="Hirsh A."/>
            <person name="Hu Y."/>
            <person name="Jiang H."/>
            <person name="Kalra D."/>
            <person name="Klinner C."/>
            <person name="Konig C."/>
            <person name="Kovar C."/>
            <person name="Kroll A.R."/>
            <person name="Kuwar S.S."/>
            <person name="Lee S.L."/>
            <person name="Lehman R."/>
            <person name="Li K."/>
            <person name="Li Z."/>
            <person name="Liang H."/>
            <person name="Lovelace S."/>
            <person name="Lu Z."/>
            <person name="Mansfield J.H."/>
            <person name="McCulloch K.J."/>
            <person name="Mathew T."/>
            <person name="Morton B."/>
            <person name="Muzny D.M."/>
            <person name="Neunemann D."/>
            <person name="Ongeri F."/>
            <person name="Pauchet Y."/>
            <person name="Pu L.L."/>
            <person name="Pyrousis I."/>
            <person name="Rao X.J."/>
            <person name="Redding A."/>
            <person name="Roesel C."/>
            <person name="Sanchez-Gracia A."/>
            <person name="Schaack S."/>
            <person name="Shukla A."/>
            <person name="Tetreau G."/>
            <person name="Wang Y."/>
            <person name="Xiong G.H."/>
            <person name="Traut W."/>
            <person name="Walsh T.K."/>
            <person name="Worley K.C."/>
            <person name="Wu D."/>
            <person name="Wu W."/>
            <person name="Wu Y.Q."/>
            <person name="Zhang X."/>
            <person name="Zou Z."/>
            <person name="Zucker H."/>
            <person name="Briscoe A.D."/>
            <person name="Burmester T."/>
            <person name="Clem R.J."/>
            <person name="Feyereisen R."/>
            <person name="Grimmelikhuijzen C.J.P."/>
            <person name="Hamodrakas S.J."/>
            <person name="Hansson B.S."/>
            <person name="Huguet E."/>
            <person name="Jermiin L.S."/>
            <person name="Lan Q."/>
            <person name="Lehman H.K."/>
            <person name="Lorenzen M."/>
            <person name="Merzendorfer H."/>
            <person name="Michalopoulos I."/>
            <person name="Morton D.B."/>
            <person name="Muthukrishnan S."/>
            <person name="Oakeshott J.G."/>
            <person name="Palmer W."/>
            <person name="Park Y."/>
            <person name="Passarelli A.L."/>
            <person name="Rozas J."/>
            <person name="Schwartz L.M."/>
            <person name="Smith W."/>
            <person name="Southgate A."/>
            <person name="Vilcinskas A."/>
            <person name="Vogt R."/>
            <person name="Wang P."/>
            <person name="Werren J."/>
            <person name="Yu X.Q."/>
            <person name="Zhou J.J."/>
            <person name="Brown S.J."/>
            <person name="Scherer S.E."/>
            <person name="Richards S."/>
            <person name="Blissard G.W."/>
        </authorList>
    </citation>
    <scope>NUCLEOTIDE SEQUENCE</scope>
</reference>
<dbReference type="SUPFAM" id="SSF53098">
    <property type="entry name" value="Ribonuclease H-like"/>
    <property type="match status" value="1"/>
</dbReference>
<dbReference type="InterPro" id="IPR050951">
    <property type="entry name" value="Retrovirus_Pol_polyprotein"/>
</dbReference>
<dbReference type="PROSITE" id="PS50994">
    <property type="entry name" value="INTEGRASE"/>
    <property type="match status" value="1"/>
</dbReference>
<dbReference type="GO" id="GO:0003676">
    <property type="term" value="F:nucleic acid binding"/>
    <property type="evidence" value="ECO:0007669"/>
    <property type="project" value="InterPro"/>
</dbReference>